<accession>A0ABV9ZGF7</accession>
<dbReference type="InterPro" id="IPR029063">
    <property type="entry name" value="SAM-dependent_MTases_sf"/>
</dbReference>
<dbReference type="RefSeq" id="WP_378022393.1">
    <property type="nucleotide sequence ID" value="NZ_JBHSKG010000009.1"/>
</dbReference>
<dbReference type="Pfam" id="PF13649">
    <property type="entry name" value="Methyltransf_25"/>
    <property type="match status" value="1"/>
</dbReference>
<sequence length="287" mass="30235">MTTTTTVDPTNVDPSNEAQAQAWDGTEGAYWAAHPDRFDTALARYQPAFHAAADVGPGDRVLDVGCGTGLTTRAAARAAGDGAALGVDLSARMVEVARATAEAEGLPNARFAQADAQVHPFATAGFDGVISRTGAMFFGRPDVAFANLARALRPRGRLTLLTWQPADRNEWIQVFARTLAGRELPPSPPGQPGPFSLGDPDHVRELLTAAGFTDVAFDGLAEPEVYGRDAGEASAFVLGLLGWMLADLPPAERDRRTEALRAILAAHEGPEGVTLGSAAWLVTARRP</sequence>
<keyword evidence="2" id="KW-0808">Transferase</keyword>
<gene>
    <name evidence="2" type="ORF">ACFPK1_18460</name>
</gene>
<evidence type="ECO:0000313" key="3">
    <source>
        <dbReference type="Proteomes" id="UP001596175"/>
    </source>
</evidence>
<dbReference type="InterPro" id="IPR041698">
    <property type="entry name" value="Methyltransf_25"/>
</dbReference>
<dbReference type="EC" id="2.1.1.-" evidence="2"/>
<reference evidence="3" key="1">
    <citation type="journal article" date="2019" name="Int. J. Syst. Evol. Microbiol.">
        <title>The Global Catalogue of Microorganisms (GCM) 10K type strain sequencing project: providing services to taxonomists for standard genome sequencing and annotation.</title>
        <authorList>
            <consortium name="The Broad Institute Genomics Platform"/>
            <consortium name="The Broad Institute Genome Sequencing Center for Infectious Disease"/>
            <person name="Wu L."/>
            <person name="Ma J."/>
        </authorList>
    </citation>
    <scope>NUCLEOTIDE SEQUENCE [LARGE SCALE GENOMIC DNA]</scope>
    <source>
        <strain evidence="3">XZYJ18</strain>
    </source>
</reference>
<keyword evidence="3" id="KW-1185">Reference proteome</keyword>
<dbReference type="Gene3D" id="3.40.50.150">
    <property type="entry name" value="Vaccinia Virus protein VP39"/>
    <property type="match status" value="1"/>
</dbReference>
<proteinExistence type="predicted"/>
<dbReference type="CDD" id="cd02440">
    <property type="entry name" value="AdoMet_MTases"/>
    <property type="match status" value="1"/>
</dbReference>
<comment type="caution">
    <text evidence="2">The sequence shown here is derived from an EMBL/GenBank/DDBJ whole genome shotgun (WGS) entry which is preliminary data.</text>
</comment>
<dbReference type="GO" id="GO:0032259">
    <property type="term" value="P:methylation"/>
    <property type="evidence" value="ECO:0007669"/>
    <property type="project" value="UniProtKB-KW"/>
</dbReference>
<organism evidence="2 3">
    <name type="scientific">Actinomycetospora rhizophila</name>
    <dbReference type="NCBI Taxonomy" id="1416876"/>
    <lineage>
        <taxon>Bacteria</taxon>
        <taxon>Bacillati</taxon>
        <taxon>Actinomycetota</taxon>
        <taxon>Actinomycetes</taxon>
        <taxon>Pseudonocardiales</taxon>
        <taxon>Pseudonocardiaceae</taxon>
        <taxon>Actinomycetospora</taxon>
    </lineage>
</organism>
<dbReference type="EMBL" id="JBHSKG010000009">
    <property type="protein sequence ID" value="MFC5140230.1"/>
    <property type="molecule type" value="Genomic_DNA"/>
</dbReference>
<evidence type="ECO:0000259" key="1">
    <source>
        <dbReference type="Pfam" id="PF13649"/>
    </source>
</evidence>
<dbReference type="Proteomes" id="UP001596175">
    <property type="component" value="Unassembled WGS sequence"/>
</dbReference>
<protein>
    <submittedName>
        <fullName evidence="2">Class I SAM-dependent methyltransferase</fullName>
        <ecNumber evidence="2">2.1.1.-</ecNumber>
    </submittedName>
</protein>
<keyword evidence="2" id="KW-0489">Methyltransferase</keyword>
<dbReference type="SUPFAM" id="SSF53335">
    <property type="entry name" value="S-adenosyl-L-methionine-dependent methyltransferases"/>
    <property type="match status" value="1"/>
</dbReference>
<evidence type="ECO:0000313" key="2">
    <source>
        <dbReference type="EMBL" id="MFC5140230.1"/>
    </source>
</evidence>
<dbReference type="GO" id="GO:0008168">
    <property type="term" value="F:methyltransferase activity"/>
    <property type="evidence" value="ECO:0007669"/>
    <property type="project" value="UniProtKB-KW"/>
</dbReference>
<feature type="domain" description="Methyltransferase" evidence="1">
    <location>
        <begin position="61"/>
        <end position="156"/>
    </location>
</feature>
<name>A0ABV9ZGF7_9PSEU</name>
<dbReference type="PANTHER" id="PTHR43591:SF24">
    <property type="entry name" value="2-METHOXY-6-POLYPRENYL-1,4-BENZOQUINOL METHYLASE, MITOCHONDRIAL"/>
    <property type="match status" value="1"/>
</dbReference>
<dbReference type="PANTHER" id="PTHR43591">
    <property type="entry name" value="METHYLTRANSFERASE"/>
    <property type="match status" value="1"/>
</dbReference>